<feature type="domain" description="CheW-like" evidence="1">
    <location>
        <begin position="24"/>
        <end position="167"/>
    </location>
</feature>
<dbReference type="Gene3D" id="2.30.30.40">
    <property type="entry name" value="SH3 Domains"/>
    <property type="match status" value="1"/>
</dbReference>
<dbReference type="STRING" id="1914305.BLW93_06885"/>
<dbReference type="SUPFAM" id="SSF50341">
    <property type="entry name" value="CheW-like"/>
    <property type="match status" value="1"/>
</dbReference>
<dbReference type="SMART" id="SM00260">
    <property type="entry name" value="CheW"/>
    <property type="match status" value="1"/>
</dbReference>
<dbReference type="RefSeq" id="WP_076713362.1">
    <property type="nucleotide sequence ID" value="NZ_MOEN01000027.1"/>
</dbReference>
<name>A0A1R1MJZ4_9BACT</name>
<dbReference type="PANTHER" id="PTHR22617:SF23">
    <property type="entry name" value="CHEMOTAXIS PROTEIN CHEW"/>
    <property type="match status" value="1"/>
</dbReference>
<organism evidence="2 3">
    <name type="scientific">Desulfurobacterium indicum</name>
    <dbReference type="NCBI Taxonomy" id="1914305"/>
    <lineage>
        <taxon>Bacteria</taxon>
        <taxon>Pseudomonadati</taxon>
        <taxon>Aquificota</taxon>
        <taxon>Aquificia</taxon>
        <taxon>Desulfurobacteriales</taxon>
        <taxon>Desulfurobacteriaceae</taxon>
        <taxon>Desulfurobacterium</taxon>
    </lineage>
</organism>
<dbReference type="InterPro" id="IPR039315">
    <property type="entry name" value="CheW"/>
</dbReference>
<dbReference type="InterPro" id="IPR036061">
    <property type="entry name" value="CheW-like_dom_sf"/>
</dbReference>
<reference evidence="2 3" key="1">
    <citation type="submission" date="2016-10" db="EMBL/GenBank/DDBJ databases">
        <title>Genome sequence of a sulfur-reducing bacterium Desulfurobacterium indicum K6013.</title>
        <authorList>
            <person name="Cao J."/>
            <person name="Shao Z."/>
            <person name="Alain K."/>
            <person name="Jebbar M."/>
        </authorList>
    </citation>
    <scope>NUCLEOTIDE SEQUENCE [LARGE SCALE GENOMIC DNA]</scope>
    <source>
        <strain evidence="2 3">K6013</strain>
    </source>
</reference>
<comment type="caution">
    <text evidence="2">The sequence shown here is derived from an EMBL/GenBank/DDBJ whole genome shotgun (WGS) entry which is preliminary data.</text>
</comment>
<evidence type="ECO:0000313" key="3">
    <source>
        <dbReference type="Proteomes" id="UP000187408"/>
    </source>
</evidence>
<dbReference type="Gene3D" id="2.40.50.180">
    <property type="entry name" value="CheA-289, Domain 4"/>
    <property type="match status" value="1"/>
</dbReference>
<protein>
    <submittedName>
        <fullName evidence="2">Chemotaxis protein CheW</fullName>
    </submittedName>
</protein>
<dbReference type="InterPro" id="IPR002545">
    <property type="entry name" value="CheW-lke_dom"/>
</dbReference>
<proteinExistence type="predicted"/>
<sequence>MQVEDGKKKELEIEEIVGATVSREIQVIGFKLNDELVGIPIEEIVEITTNKDITPVPKSPGFVLGVMNLRGKIVPVATVKKKLGIKEEITPELFKKNNIIILDTDYGEVGITVDEIVGSLRFTEEDILPEPTGTIGIEIKHIKGVVQLDKQLLIILNTKTIFSKEEK</sequence>
<evidence type="ECO:0000259" key="1">
    <source>
        <dbReference type="PROSITE" id="PS50851"/>
    </source>
</evidence>
<gene>
    <name evidence="2" type="ORF">BLW93_06885</name>
</gene>
<dbReference type="PROSITE" id="PS50851">
    <property type="entry name" value="CHEW"/>
    <property type="match status" value="1"/>
</dbReference>
<dbReference type="EMBL" id="MOEN01000027">
    <property type="protein sequence ID" value="OMH40127.1"/>
    <property type="molecule type" value="Genomic_DNA"/>
</dbReference>
<keyword evidence="3" id="KW-1185">Reference proteome</keyword>
<dbReference type="OrthoDB" id="9794382at2"/>
<dbReference type="GO" id="GO:0005829">
    <property type="term" value="C:cytosol"/>
    <property type="evidence" value="ECO:0007669"/>
    <property type="project" value="TreeGrafter"/>
</dbReference>
<dbReference type="PANTHER" id="PTHR22617">
    <property type="entry name" value="CHEMOTAXIS SENSOR HISTIDINE KINASE-RELATED"/>
    <property type="match status" value="1"/>
</dbReference>
<dbReference type="AlphaFoldDB" id="A0A1R1MJZ4"/>
<dbReference type="GO" id="GO:0007165">
    <property type="term" value="P:signal transduction"/>
    <property type="evidence" value="ECO:0007669"/>
    <property type="project" value="InterPro"/>
</dbReference>
<accession>A0A1R1MJZ4</accession>
<dbReference type="GO" id="GO:0006935">
    <property type="term" value="P:chemotaxis"/>
    <property type="evidence" value="ECO:0007669"/>
    <property type="project" value="InterPro"/>
</dbReference>
<evidence type="ECO:0000313" key="2">
    <source>
        <dbReference type="EMBL" id="OMH40127.1"/>
    </source>
</evidence>
<dbReference type="Proteomes" id="UP000187408">
    <property type="component" value="Unassembled WGS sequence"/>
</dbReference>
<dbReference type="Pfam" id="PF01584">
    <property type="entry name" value="CheW"/>
    <property type="match status" value="1"/>
</dbReference>